<dbReference type="EMBL" id="JAEQNA010000003">
    <property type="protein sequence ID" value="MBL0420942.1"/>
    <property type="molecule type" value="Genomic_DNA"/>
</dbReference>
<dbReference type="RefSeq" id="WP_201684006.1">
    <property type="nucleotide sequence ID" value="NZ_JAEQNA010000003.1"/>
</dbReference>
<evidence type="ECO:0000256" key="2">
    <source>
        <dbReference type="SAM" id="SignalP"/>
    </source>
</evidence>
<dbReference type="GO" id="GO:0009279">
    <property type="term" value="C:cell outer membrane"/>
    <property type="evidence" value="ECO:0007669"/>
    <property type="project" value="UniProtKB-SubCell"/>
</dbReference>
<keyword evidence="5" id="KW-1185">Reference proteome</keyword>
<comment type="subcellular location">
    <subcellularLocation>
        <location evidence="1">Cell outer membrane</location>
    </subcellularLocation>
</comment>
<dbReference type="InterPro" id="IPR000498">
    <property type="entry name" value="OmpA-like_TM_dom"/>
</dbReference>
<dbReference type="Pfam" id="PF01389">
    <property type="entry name" value="OmpA_membrane"/>
    <property type="match status" value="1"/>
</dbReference>
<evidence type="ECO:0000259" key="3">
    <source>
        <dbReference type="Pfam" id="PF01389"/>
    </source>
</evidence>
<accession>A0A936ZHD3</accession>
<evidence type="ECO:0000313" key="5">
    <source>
        <dbReference type="Proteomes" id="UP000613011"/>
    </source>
</evidence>
<feature type="chain" id="PRO_5038059780" description="Outer membrane protein OmpA-like transmembrane domain-containing protein" evidence="2">
    <location>
        <begin position="19"/>
        <end position="191"/>
    </location>
</feature>
<dbReference type="InterPro" id="IPR011250">
    <property type="entry name" value="OMP/PagP_B-barrel"/>
</dbReference>
<dbReference type="AlphaFoldDB" id="A0A936ZHD3"/>
<feature type="domain" description="Outer membrane protein OmpA-like transmembrane" evidence="3">
    <location>
        <begin position="77"/>
        <end position="132"/>
    </location>
</feature>
<evidence type="ECO:0000313" key="4">
    <source>
        <dbReference type="EMBL" id="MBL0420942.1"/>
    </source>
</evidence>
<name>A0A936ZHD3_9BURK</name>
<proteinExistence type="predicted"/>
<feature type="signal peptide" evidence="2">
    <location>
        <begin position="1"/>
        <end position="18"/>
    </location>
</feature>
<evidence type="ECO:0000256" key="1">
    <source>
        <dbReference type="ARBA" id="ARBA00004442"/>
    </source>
</evidence>
<comment type="caution">
    <text evidence="4">The sequence shown here is derived from an EMBL/GenBank/DDBJ whole genome shotgun (WGS) entry which is preliminary data.</text>
</comment>
<gene>
    <name evidence="4" type="ORF">JI739_11345</name>
</gene>
<dbReference type="SUPFAM" id="SSF56925">
    <property type="entry name" value="OMPA-like"/>
    <property type="match status" value="1"/>
</dbReference>
<reference evidence="4" key="1">
    <citation type="submission" date="2021-01" db="EMBL/GenBank/DDBJ databases">
        <title>Ramlibacter sp. strain AW1 16S ribosomal RNA gene Genome sequencing and assembly.</title>
        <authorList>
            <person name="Kang M."/>
        </authorList>
    </citation>
    <scope>NUCLEOTIDE SEQUENCE</scope>
    <source>
        <strain evidence="4">AW1</strain>
    </source>
</reference>
<sequence>MRLLPACILCILTGGAWAQSGPEVRTAQLLLKPGVESESIGLQIGRSSYGMRCTAPGCEPGDPAMRLWSRGMWSPRWGAELGLVDTGRLEFDGGLSRAQGVNFSLVRRFSIMDSLSAYGKLGTTYGQSATTAGLAQRQGAGSGFGLSYGAALNWDFSPTLSASLEWENHDFRFSTGDRGVRSTSLGLQWRY</sequence>
<dbReference type="Proteomes" id="UP000613011">
    <property type="component" value="Unassembled WGS sequence"/>
</dbReference>
<keyword evidence="2" id="KW-0732">Signal</keyword>
<dbReference type="Gene3D" id="2.40.160.20">
    <property type="match status" value="1"/>
</dbReference>
<organism evidence="4 5">
    <name type="scientific">Ramlibacter aurantiacus</name>
    <dbReference type="NCBI Taxonomy" id="2801330"/>
    <lineage>
        <taxon>Bacteria</taxon>
        <taxon>Pseudomonadati</taxon>
        <taxon>Pseudomonadota</taxon>
        <taxon>Betaproteobacteria</taxon>
        <taxon>Burkholderiales</taxon>
        <taxon>Comamonadaceae</taxon>
        <taxon>Ramlibacter</taxon>
    </lineage>
</organism>
<protein>
    <recommendedName>
        <fullName evidence="3">Outer membrane protein OmpA-like transmembrane domain-containing protein</fullName>
    </recommendedName>
</protein>